<keyword evidence="2" id="KW-0238">DNA-binding</keyword>
<dbReference type="EMBL" id="WNKT01000007">
    <property type="protein sequence ID" value="MTW20497.1"/>
    <property type="molecule type" value="Genomic_DNA"/>
</dbReference>
<dbReference type="OrthoDB" id="9811597at2"/>
<proteinExistence type="predicted"/>
<sequence length="91" mass="10130">MSTATVTLSNHGRIEIPKHICDELHWESGHALILETTETGLLLRPQAAKKPRRLEDLRGFLKQDGPSLSTDDLCAPVDARADWAAAEQRCR</sequence>
<feature type="domain" description="SpoVT-AbrB" evidence="1">
    <location>
        <begin position="6"/>
        <end position="51"/>
    </location>
</feature>
<organism evidence="2 3">
    <name type="scientific">Allochromatium palmeri</name>
    <dbReference type="NCBI Taxonomy" id="231048"/>
    <lineage>
        <taxon>Bacteria</taxon>
        <taxon>Pseudomonadati</taxon>
        <taxon>Pseudomonadota</taxon>
        <taxon>Gammaproteobacteria</taxon>
        <taxon>Chromatiales</taxon>
        <taxon>Chromatiaceae</taxon>
        <taxon>Allochromatium</taxon>
    </lineage>
</organism>
<dbReference type="Proteomes" id="UP000434044">
    <property type="component" value="Unassembled WGS sequence"/>
</dbReference>
<accession>A0A6N8EDB9</accession>
<dbReference type="NCBIfam" id="TIGR01439">
    <property type="entry name" value="lp_hng_hel_AbrB"/>
    <property type="match status" value="1"/>
</dbReference>
<evidence type="ECO:0000259" key="1">
    <source>
        <dbReference type="SMART" id="SM00966"/>
    </source>
</evidence>
<evidence type="ECO:0000313" key="2">
    <source>
        <dbReference type="EMBL" id="MTW20497.1"/>
    </source>
</evidence>
<dbReference type="RefSeq" id="WP_155449087.1">
    <property type="nucleotide sequence ID" value="NZ_WNKT01000007.1"/>
</dbReference>
<dbReference type="AlphaFoldDB" id="A0A6N8EDB9"/>
<dbReference type="InterPro" id="IPR007159">
    <property type="entry name" value="SpoVT-AbrB_dom"/>
</dbReference>
<keyword evidence="3" id="KW-1185">Reference proteome</keyword>
<evidence type="ECO:0000313" key="3">
    <source>
        <dbReference type="Proteomes" id="UP000434044"/>
    </source>
</evidence>
<protein>
    <submittedName>
        <fullName evidence="2">AbrB/MazE/SpoVT family DNA-binding domain-containing protein</fullName>
    </submittedName>
</protein>
<dbReference type="Gene3D" id="2.10.260.10">
    <property type="match status" value="1"/>
</dbReference>
<gene>
    <name evidence="2" type="ORF">GJ668_05220</name>
</gene>
<dbReference type="SMART" id="SM00966">
    <property type="entry name" value="SpoVT_AbrB"/>
    <property type="match status" value="1"/>
</dbReference>
<reference evidence="2 3" key="1">
    <citation type="submission" date="2019-11" db="EMBL/GenBank/DDBJ databases">
        <title>Whole-genome sequence of the anaerobic purple sulfur bacterium Allochromatium palmeri DSM 15591.</title>
        <authorList>
            <person name="Kyndt J.A."/>
            <person name="Meyer T.E."/>
        </authorList>
    </citation>
    <scope>NUCLEOTIDE SEQUENCE [LARGE SCALE GENOMIC DNA]</scope>
    <source>
        <strain evidence="2 3">DSM 15591</strain>
    </source>
</reference>
<dbReference type="GO" id="GO:0003677">
    <property type="term" value="F:DNA binding"/>
    <property type="evidence" value="ECO:0007669"/>
    <property type="project" value="UniProtKB-KW"/>
</dbReference>
<comment type="caution">
    <text evidence="2">The sequence shown here is derived from an EMBL/GenBank/DDBJ whole genome shotgun (WGS) entry which is preliminary data.</text>
</comment>
<dbReference type="InterPro" id="IPR037914">
    <property type="entry name" value="SpoVT-AbrB_sf"/>
</dbReference>
<dbReference type="SUPFAM" id="SSF89447">
    <property type="entry name" value="AbrB/MazE/MraZ-like"/>
    <property type="match status" value="1"/>
</dbReference>
<name>A0A6N8EDB9_9GAMM</name>